<feature type="transmembrane region" description="Helical" evidence="13">
    <location>
        <begin position="121"/>
        <end position="141"/>
    </location>
</feature>
<dbReference type="OrthoDB" id="5211at2759"/>
<dbReference type="Gene3D" id="1.10.357.140">
    <property type="entry name" value="UbiA prenyltransferase"/>
    <property type="match status" value="1"/>
</dbReference>
<feature type="transmembrane region" description="Helical" evidence="13">
    <location>
        <begin position="361"/>
        <end position="379"/>
    </location>
</feature>
<evidence type="ECO:0000256" key="2">
    <source>
        <dbReference type="ARBA" id="ARBA00016335"/>
    </source>
</evidence>
<comment type="subcellular location">
    <subcellularLocation>
        <location evidence="1">Mitochondrion membrane</location>
        <topology evidence="1">Multi-pass membrane protein</topology>
    </subcellularLocation>
</comment>
<evidence type="ECO:0000256" key="12">
    <source>
        <dbReference type="SAM" id="MobiDB-lite"/>
    </source>
</evidence>
<dbReference type="GeneID" id="36517708"/>
<keyword evidence="15" id="KW-1185">Reference proteome</keyword>
<dbReference type="Proteomes" id="UP000238350">
    <property type="component" value="Unassembled WGS sequence"/>
</dbReference>
<evidence type="ECO:0000313" key="15">
    <source>
        <dbReference type="Proteomes" id="UP000238350"/>
    </source>
</evidence>
<feature type="transmembrane region" description="Helical" evidence="13">
    <location>
        <begin position="187"/>
        <end position="209"/>
    </location>
</feature>
<keyword evidence="5" id="KW-0809">Transit peptide</keyword>
<evidence type="ECO:0000256" key="11">
    <source>
        <dbReference type="PIRNR" id="PIRNR001773"/>
    </source>
</evidence>
<dbReference type="CDD" id="cd13957">
    <property type="entry name" value="PT_UbiA_Cox10"/>
    <property type="match status" value="1"/>
</dbReference>
<dbReference type="RefSeq" id="XP_024666285.1">
    <property type="nucleotide sequence ID" value="XM_024810517.1"/>
</dbReference>
<evidence type="ECO:0000256" key="8">
    <source>
        <dbReference type="ARBA" id="ARBA00023133"/>
    </source>
</evidence>
<comment type="similarity">
    <text evidence="11">Belongs to the ubiA prenyltransferase family.</text>
</comment>
<dbReference type="GO" id="GO:0031966">
    <property type="term" value="C:mitochondrial membrane"/>
    <property type="evidence" value="ECO:0007669"/>
    <property type="project" value="UniProtKB-SubCell"/>
</dbReference>
<comment type="caution">
    <text evidence="14">The sequence shown here is derived from an EMBL/GenBank/DDBJ whole genome shotgun (WGS) entry which is preliminary data.</text>
</comment>
<dbReference type="NCBIfam" id="TIGR01473">
    <property type="entry name" value="cyoE_ctaB"/>
    <property type="match status" value="1"/>
</dbReference>
<dbReference type="Pfam" id="PF01040">
    <property type="entry name" value="UbiA"/>
    <property type="match status" value="1"/>
</dbReference>
<evidence type="ECO:0000256" key="5">
    <source>
        <dbReference type="ARBA" id="ARBA00022946"/>
    </source>
</evidence>
<dbReference type="InterPro" id="IPR006369">
    <property type="entry name" value="Protohaem_IX_farnesylTrfase"/>
</dbReference>
<reference evidence="14 15" key="1">
    <citation type="submission" date="2017-04" db="EMBL/GenBank/DDBJ databases">
        <title>Genome sequencing of [Candida] sorbophila.</title>
        <authorList>
            <person name="Ahn J.O."/>
        </authorList>
    </citation>
    <scope>NUCLEOTIDE SEQUENCE [LARGE SCALE GENOMIC DNA]</scope>
    <source>
        <strain evidence="14 15">DS02</strain>
    </source>
</reference>
<evidence type="ECO:0000256" key="7">
    <source>
        <dbReference type="ARBA" id="ARBA00023128"/>
    </source>
</evidence>
<organism evidence="14 15">
    <name type="scientific">Wickerhamiella sorbophila</name>
    <dbReference type="NCBI Taxonomy" id="45607"/>
    <lineage>
        <taxon>Eukaryota</taxon>
        <taxon>Fungi</taxon>
        <taxon>Dikarya</taxon>
        <taxon>Ascomycota</taxon>
        <taxon>Saccharomycotina</taxon>
        <taxon>Dipodascomycetes</taxon>
        <taxon>Dipodascales</taxon>
        <taxon>Trichomonascaceae</taxon>
        <taxon>Wickerhamiella</taxon>
    </lineage>
</organism>
<proteinExistence type="inferred from homology"/>
<evidence type="ECO:0000256" key="9">
    <source>
        <dbReference type="ARBA" id="ARBA00023136"/>
    </source>
</evidence>
<accession>A0A2T0FMY7</accession>
<keyword evidence="7 11" id="KW-0496">Mitochondrion</keyword>
<gene>
    <name evidence="14" type="ORF">B9G98_03960</name>
</gene>
<comment type="function">
    <text evidence="11">Converts protoheme IX and farnesyl diphosphate to heme O.</text>
</comment>
<evidence type="ECO:0000256" key="6">
    <source>
        <dbReference type="ARBA" id="ARBA00022989"/>
    </source>
</evidence>
<dbReference type="EC" id="2.5.1.-" evidence="11"/>
<keyword evidence="6 13" id="KW-1133">Transmembrane helix</keyword>
<dbReference type="STRING" id="45607.A0A2T0FMY7"/>
<feature type="transmembrane region" description="Helical" evidence="13">
    <location>
        <begin position="291"/>
        <end position="309"/>
    </location>
</feature>
<protein>
    <recommendedName>
        <fullName evidence="2 11">Protoheme IX farnesyltransferase, mitochondrial</fullName>
        <ecNumber evidence="11">2.5.1.-</ecNumber>
    </recommendedName>
    <alternativeName>
        <fullName evidence="10 11">Heme O synthase</fullName>
    </alternativeName>
</protein>
<feature type="transmembrane region" description="Helical" evidence="13">
    <location>
        <begin position="248"/>
        <end position="270"/>
    </location>
</feature>
<keyword evidence="9 11" id="KW-0472">Membrane</keyword>
<keyword evidence="8 11" id="KW-0350">Heme biosynthesis</keyword>
<sequence length="400" mass="44321">MRSTLSAGSLRALRWYTPSYLSCINTVRCFSVSYRVSSADSKNSTTPTPPSSRSVPEWARPKSEETVLNALTCQTRPTGPTRSGLGVKYNLYLELSKPRLTWLVVLSTMSAYALAPNELSLLHLAFLTAGTALCSASANAINMGREGEFDRQMTRTRQRPVASERLTPTQAFQFAAISGTVGTSALYFGVSPLVAALGLSNIALYGWLYTSLKRKHISNTWVGAIVGAIPPLMGWGACSSLSDPGIWMLAGLLYSWQFPHFMSLSYSIADEYKNAGYVMSAWTDPLMSSRVSLRHSIAMVPLCVGLWYFGVTDAWFIIDSSLVNGWLIWTSFLFWKQQRDISNGLATVDPAGKHKQYARQLFWASVIHLPAVLVLAMIHKKGRWDWFFGSEDSHEEAEKP</sequence>
<evidence type="ECO:0000256" key="13">
    <source>
        <dbReference type="SAM" id="Phobius"/>
    </source>
</evidence>
<dbReference type="PIRSF" id="PIRSF001773">
    <property type="entry name" value="COX10"/>
    <property type="match status" value="1"/>
</dbReference>
<dbReference type="PANTHER" id="PTHR43448">
    <property type="entry name" value="PROTOHEME IX FARNESYLTRANSFERASE, MITOCHONDRIAL"/>
    <property type="match status" value="1"/>
</dbReference>
<dbReference type="GO" id="GO:0008495">
    <property type="term" value="F:protoheme IX farnesyltransferase activity"/>
    <property type="evidence" value="ECO:0007669"/>
    <property type="project" value="InterPro"/>
</dbReference>
<keyword evidence="3 11" id="KW-0808">Transferase</keyword>
<dbReference type="InterPro" id="IPR044878">
    <property type="entry name" value="UbiA_sf"/>
</dbReference>
<evidence type="ECO:0000256" key="4">
    <source>
        <dbReference type="ARBA" id="ARBA00022692"/>
    </source>
</evidence>
<keyword evidence="4 13" id="KW-0812">Transmembrane</keyword>
<name>A0A2T0FMY7_9ASCO</name>
<dbReference type="InterPro" id="IPR000537">
    <property type="entry name" value="UbiA_prenyltransferase"/>
</dbReference>
<dbReference type="InterPro" id="IPR016315">
    <property type="entry name" value="Protohaem_IX_farnesylTrfase_mt"/>
</dbReference>
<evidence type="ECO:0000256" key="1">
    <source>
        <dbReference type="ARBA" id="ARBA00004225"/>
    </source>
</evidence>
<evidence type="ECO:0000256" key="10">
    <source>
        <dbReference type="ARBA" id="ARBA00030253"/>
    </source>
</evidence>
<evidence type="ECO:0000313" key="14">
    <source>
        <dbReference type="EMBL" id="PRT56340.1"/>
    </source>
</evidence>
<feature type="region of interest" description="Disordered" evidence="12">
    <location>
        <begin position="39"/>
        <end position="63"/>
    </location>
</feature>
<dbReference type="FunFam" id="1.10.357.140:FF:000004">
    <property type="entry name" value="Protoheme IX farnesyltransferase, mitochondrial"/>
    <property type="match status" value="1"/>
</dbReference>
<dbReference type="EMBL" id="NDIQ01000022">
    <property type="protein sequence ID" value="PRT56340.1"/>
    <property type="molecule type" value="Genomic_DNA"/>
</dbReference>
<dbReference type="PANTHER" id="PTHR43448:SF2">
    <property type="entry name" value="PROTOHEME IX FARNESYLTRANSFERASE, MITOCHONDRIAL"/>
    <property type="match status" value="1"/>
</dbReference>
<dbReference type="GO" id="GO:0006784">
    <property type="term" value="P:heme A biosynthetic process"/>
    <property type="evidence" value="ECO:0007669"/>
    <property type="project" value="TreeGrafter"/>
</dbReference>
<evidence type="ECO:0000256" key="3">
    <source>
        <dbReference type="ARBA" id="ARBA00022679"/>
    </source>
</evidence>
<feature type="transmembrane region" description="Helical" evidence="13">
    <location>
        <begin position="315"/>
        <end position="335"/>
    </location>
</feature>
<feature type="transmembrane region" description="Helical" evidence="13">
    <location>
        <begin position="221"/>
        <end position="242"/>
    </location>
</feature>
<dbReference type="AlphaFoldDB" id="A0A2T0FMY7"/>